<organism evidence="5 6">
    <name type="scientific">Asanoa iriomotensis</name>
    <dbReference type="NCBI Taxonomy" id="234613"/>
    <lineage>
        <taxon>Bacteria</taxon>
        <taxon>Bacillati</taxon>
        <taxon>Actinomycetota</taxon>
        <taxon>Actinomycetes</taxon>
        <taxon>Micromonosporales</taxon>
        <taxon>Micromonosporaceae</taxon>
        <taxon>Asanoa</taxon>
    </lineage>
</organism>
<dbReference type="SMART" id="SM00421">
    <property type="entry name" value="HTH_LUXR"/>
    <property type="match status" value="1"/>
</dbReference>
<dbReference type="InterPro" id="IPR016032">
    <property type="entry name" value="Sig_transdc_resp-reg_C-effctor"/>
</dbReference>
<evidence type="ECO:0000256" key="3">
    <source>
        <dbReference type="ARBA" id="ARBA00023163"/>
    </source>
</evidence>
<keyword evidence="6" id="KW-1185">Reference proteome</keyword>
<dbReference type="RefSeq" id="WP_203701422.1">
    <property type="nucleotide sequence ID" value="NZ_BAAALU010000007.1"/>
</dbReference>
<dbReference type="SUPFAM" id="SSF46894">
    <property type="entry name" value="C-terminal effector domain of the bipartite response regulators"/>
    <property type="match status" value="1"/>
</dbReference>
<dbReference type="PROSITE" id="PS00622">
    <property type="entry name" value="HTH_LUXR_1"/>
    <property type="match status" value="1"/>
</dbReference>
<gene>
    <name evidence="5" type="ORF">Air01nite_17200</name>
</gene>
<proteinExistence type="predicted"/>
<keyword evidence="3" id="KW-0804">Transcription</keyword>
<feature type="domain" description="HTH luxR-type" evidence="4">
    <location>
        <begin position="389"/>
        <end position="454"/>
    </location>
</feature>
<dbReference type="InterPro" id="IPR000792">
    <property type="entry name" value="Tscrpt_reg_LuxR_C"/>
</dbReference>
<evidence type="ECO:0000256" key="2">
    <source>
        <dbReference type="ARBA" id="ARBA00023125"/>
    </source>
</evidence>
<keyword evidence="1" id="KW-0805">Transcription regulation</keyword>
<protein>
    <recommendedName>
        <fullName evidence="4">HTH luxR-type domain-containing protein</fullName>
    </recommendedName>
</protein>
<dbReference type="EMBL" id="BONC01000008">
    <property type="protein sequence ID" value="GIF55625.1"/>
    <property type="molecule type" value="Genomic_DNA"/>
</dbReference>
<reference evidence="5 6" key="1">
    <citation type="submission" date="2021-01" db="EMBL/GenBank/DDBJ databases">
        <title>Whole genome shotgun sequence of Asanoa iriomotensis NBRC 100142.</title>
        <authorList>
            <person name="Komaki H."/>
            <person name="Tamura T."/>
        </authorList>
    </citation>
    <scope>NUCLEOTIDE SEQUENCE [LARGE SCALE GENOMIC DNA]</scope>
    <source>
        <strain evidence="5 6">NBRC 100142</strain>
    </source>
</reference>
<accession>A0ABQ4BYM4</accession>
<dbReference type="PROSITE" id="PS50043">
    <property type="entry name" value="HTH_LUXR_2"/>
    <property type="match status" value="1"/>
</dbReference>
<sequence>MSSDLEADRLLTESLRLDDPRLLFQAFLVLSRNAAARDLQPLVVRMSRYADRDPYLFHVLTGVALHRAGSADGPAHLERALRVFDERALHDDPLYLECAIFATLTLIRPHETRTKFAGYVDRLTFDPAAKARLLAMIGLGDAWAGNLVRGQAEMLEARDLAIQAGRQDVRAEVTAWLVKCEALRGDLAASAAHLAEARALAARNGSEWVAGHITEGSAALHLARGDTEAWVAVLELMVAAGLGVDSGLVFEYRWELATHHALHGRPETAAALLRDVPPAPVGLPGGPAMAAWRSWIEDPADVRRAQAFEAVLPELTQPAERLPRARMAWLLGGAHGRAGRRAVAVRLLEAACAGYATIGAGGMLALVEADLRAVTGGPPPELPAAPLDPRPGEAALTGAEVRVAVAVADGLSNREVADHLFVSVKTVEFHLGNIFRKLGVRNRTELARRREQLG</sequence>
<evidence type="ECO:0000313" key="5">
    <source>
        <dbReference type="EMBL" id="GIF55625.1"/>
    </source>
</evidence>
<dbReference type="Gene3D" id="1.10.10.10">
    <property type="entry name" value="Winged helix-like DNA-binding domain superfamily/Winged helix DNA-binding domain"/>
    <property type="match status" value="1"/>
</dbReference>
<dbReference type="Pfam" id="PF00196">
    <property type="entry name" value="GerE"/>
    <property type="match status" value="1"/>
</dbReference>
<name>A0ABQ4BYM4_9ACTN</name>
<dbReference type="InterPro" id="IPR036388">
    <property type="entry name" value="WH-like_DNA-bd_sf"/>
</dbReference>
<evidence type="ECO:0000313" key="6">
    <source>
        <dbReference type="Proteomes" id="UP000624325"/>
    </source>
</evidence>
<evidence type="ECO:0000259" key="4">
    <source>
        <dbReference type="PROSITE" id="PS50043"/>
    </source>
</evidence>
<dbReference type="PRINTS" id="PR00038">
    <property type="entry name" value="HTHLUXR"/>
</dbReference>
<dbReference type="PANTHER" id="PTHR44688">
    <property type="entry name" value="DNA-BINDING TRANSCRIPTIONAL ACTIVATOR DEVR_DOSR"/>
    <property type="match status" value="1"/>
</dbReference>
<dbReference type="Proteomes" id="UP000624325">
    <property type="component" value="Unassembled WGS sequence"/>
</dbReference>
<keyword evidence="2" id="KW-0238">DNA-binding</keyword>
<comment type="caution">
    <text evidence="5">The sequence shown here is derived from an EMBL/GenBank/DDBJ whole genome shotgun (WGS) entry which is preliminary data.</text>
</comment>
<dbReference type="PANTHER" id="PTHR44688:SF16">
    <property type="entry name" value="DNA-BINDING TRANSCRIPTIONAL ACTIVATOR DEVR_DOSR"/>
    <property type="match status" value="1"/>
</dbReference>
<dbReference type="CDD" id="cd06170">
    <property type="entry name" value="LuxR_C_like"/>
    <property type="match status" value="1"/>
</dbReference>
<evidence type="ECO:0000256" key="1">
    <source>
        <dbReference type="ARBA" id="ARBA00023015"/>
    </source>
</evidence>